<name>L8HGT7_ACACF</name>
<dbReference type="EMBL" id="KB007811">
    <property type="protein sequence ID" value="ELR24774.1"/>
    <property type="molecule type" value="Genomic_DNA"/>
</dbReference>
<organism evidence="2 3">
    <name type="scientific">Acanthamoeba castellanii (strain ATCC 30010 / Neff)</name>
    <dbReference type="NCBI Taxonomy" id="1257118"/>
    <lineage>
        <taxon>Eukaryota</taxon>
        <taxon>Amoebozoa</taxon>
        <taxon>Discosea</taxon>
        <taxon>Longamoebia</taxon>
        <taxon>Centramoebida</taxon>
        <taxon>Acanthamoebidae</taxon>
        <taxon>Acanthamoeba</taxon>
    </lineage>
</organism>
<accession>L8HGT7</accession>
<dbReference type="KEGG" id="acan:ACA1_174350"/>
<feature type="compositionally biased region" description="Basic and acidic residues" evidence="1">
    <location>
        <begin position="73"/>
        <end position="96"/>
    </location>
</feature>
<feature type="compositionally biased region" description="Basic and acidic residues" evidence="1">
    <location>
        <begin position="106"/>
        <end position="118"/>
    </location>
</feature>
<evidence type="ECO:0000313" key="3">
    <source>
        <dbReference type="Proteomes" id="UP000011083"/>
    </source>
</evidence>
<keyword evidence="3" id="KW-1185">Reference proteome</keyword>
<dbReference type="Proteomes" id="UP000011083">
    <property type="component" value="Unassembled WGS sequence"/>
</dbReference>
<sequence length="169" mass="18701">MNAGLGGQQAARLLGGCRSASIWRSDKTKDSIVSDPVQDLNPQSTREKRFADEDTRPISTLSQDTAAGVAPRMDQREGDSSYGKDDIRSTKEKMKNMDGTSFNKETGLDKDIKDERNRQGVSLEQDTPLYKEGAEYSDASATDVRNSDDMNPDHKTTDPFKTPDSSWFA</sequence>
<evidence type="ECO:0000256" key="1">
    <source>
        <dbReference type="SAM" id="MobiDB-lite"/>
    </source>
</evidence>
<feature type="region of interest" description="Disordered" evidence="1">
    <location>
        <begin position="25"/>
        <end position="169"/>
    </location>
</feature>
<reference evidence="2 3" key="1">
    <citation type="journal article" date="2013" name="Genome Biol.">
        <title>Genome of Acanthamoeba castellanii highlights extensive lateral gene transfer and early evolution of tyrosine kinase signaling.</title>
        <authorList>
            <person name="Clarke M."/>
            <person name="Lohan A.J."/>
            <person name="Liu B."/>
            <person name="Lagkouvardos I."/>
            <person name="Roy S."/>
            <person name="Zafar N."/>
            <person name="Bertelli C."/>
            <person name="Schilde C."/>
            <person name="Kianianmomeni A."/>
            <person name="Burglin T.R."/>
            <person name="Frech C."/>
            <person name="Turcotte B."/>
            <person name="Kopec K.O."/>
            <person name="Synnott J.M."/>
            <person name="Choo C."/>
            <person name="Paponov I."/>
            <person name="Finkler A."/>
            <person name="Soon Heng Tan C."/>
            <person name="Hutchins A.P."/>
            <person name="Weinmeier T."/>
            <person name="Rattei T."/>
            <person name="Chu J.S."/>
            <person name="Gimenez G."/>
            <person name="Irimia M."/>
            <person name="Rigden D.J."/>
            <person name="Fitzpatrick D.A."/>
            <person name="Lorenzo-Morales J."/>
            <person name="Bateman A."/>
            <person name="Chiu C.H."/>
            <person name="Tang P."/>
            <person name="Hegemann P."/>
            <person name="Fromm H."/>
            <person name="Raoult D."/>
            <person name="Greub G."/>
            <person name="Miranda-Saavedra D."/>
            <person name="Chen N."/>
            <person name="Nash P."/>
            <person name="Ginger M.L."/>
            <person name="Horn M."/>
            <person name="Schaap P."/>
            <person name="Caler L."/>
            <person name="Loftus B."/>
        </authorList>
    </citation>
    <scope>NUCLEOTIDE SEQUENCE [LARGE SCALE GENOMIC DNA]</scope>
    <source>
        <strain evidence="2 3">Neff</strain>
    </source>
</reference>
<feature type="compositionally biased region" description="Basic and acidic residues" evidence="1">
    <location>
        <begin position="145"/>
        <end position="158"/>
    </location>
</feature>
<dbReference type="AlphaFoldDB" id="L8HGT7"/>
<feature type="compositionally biased region" description="Basic and acidic residues" evidence="1">
    <location>
        <begin position="45"/>
        <end position="56"/>
    </location>
</feature>
<evidence type="ECO:0000313" key="2">
    <source>
        <dbReference type="EMBL" id="ELR24774.1"/>
    </source>
</evidence>
<gene>
    <name evidence="2" type="ORF">ACA1_174350</name>
</gene>
<protein>
    <submittedName>
        <fullName evidence="2">Uncharacterized protein</fullName>
    </submittedName>
</protein>
<proteinExistence type="predicted"/>
<dbReference type="GeneID" id="14925802"/>
<dbReference type="VEuPathDB" id="AmoebaDB:ACA1_174350"/>
<dbReference type="RefSeq" id="XP_004356674.1">
    <property type="nucleotide sequence ID" value="XM_004356621.1"/>
</dbReference>